<proteinExistence type="predicted"/>
<comment type="caution">
    <text evidence="1">The sequence shown here is derived from an EMBL/GenBank/DDBJ whole genome shotgun (WGS) entry which is preliminary data.</text>
</comment>
<gene>
    <name evidence="1" type="ORF">TorRG33x02_218800</name>
</gene>
<evidence type="ECO:0000313" key="1">
    <source>
        <dbReference type="EMBL" id="PON82385.1"/>
    </source>
</evidence>
<name>A0A2P5EA03_TREOI</name>
<dbReference type="AlphaFoldDB" id="A0A2P5EA03"/>
<evidence type="ECO:0000313" key="2">
    <source>
        <dbReference type="Proteomes" id="UP000237000"/>
    </source>
</evidence>
<dbReference type="Proteomes" id="UP000237000">
    <property type="component" value="Unassembled WGS sequence"/>
</dbReference>
<protein>
    <submittedName>
        <fullName evidence="1">Uncharacterized protein</fullName>
    </submittedName>
</protein>
<accession>A0A2P5EA03</accession>
<reference evidence="2" key="1">
    <citation type="submission" date="2016-06" db="EMBL/GenBank/DDBJ databases">
        <title>Parallel loss of symbiosis genes in relatives of nitrogen-fixing non-legume Parasponia.</title>
        <authorList>
            <person name="Van Velzen R."/>
            <person name="Holmer R."/>
            <person name="Bu F."/>
            <person name="Rutten L."/>
            <person name="Van Zeijl A."/>
            <person name="Liu W."/>
            <person name="Santuari L."/>
            <person name="Cao Q."/>
            <person name="Sharma T."/>
            <person name="Shen D."/>
            <person name="Roswanjaya Y."/>
            <person name="Wardhani T."/>
            <person name="Kalhor M.S."/>
            <person name="Jansen J."/>
            <person name="Van den Hoogen J."/>
            <person name="Gungor B."/>
            <person name="Hartog M."/>
            <person name="Hontelez J."/>
            <person name="Verver J."/>
            <person name="Yang W.-C."/>
            <person name="Schijlen E."/>
            <person name="Repin R."/>
            <person name="Schilthuizen M."/>
            <person name="Schranz E."/>
            <person name="Heidstra R."/>
            <person name="Miyata K."/>
            <person name="Fedorova E."/>
            <person name="Kohlen W."/>
            <person name="Bisseling T."/>
            <person name="Smit S."/>
            <person name="Geurts R."/>
        </authorList>
    </citation>
    <scope>NUCLEOTIDE SEQUENCE [LARGE SCALE GENOMIC DNA]</scope>
    <source>
        <strain evidence="2">cv. RG33-2</strain>
    </source>
</reference>
<organism evidence="1 2">
    <name type="scientific">Trema orientale</name>
    <name type="common">Charcoal tree</name>
    <name type="synonym">Celtis orientalis</name>
    <dbReference type="NCBI Taxonomy" id="63057"/>
    <lineage>
        <taxon>Eukaryota</taxon>
        <taxon>Viridiplantae</taxon>
        <taxon>Streptophyta</taxon>
        <taxon>Embryophyta</taxon>
        <taxon>Tracheophyta</taxon>
        <taxon>Spermatophyta</taxon>
        <taxon>Magnoliopsida</taxon>
        <taxon>eudicotyledons</taxon>
        <taxon>Gunneridae</taxon>
        <taxon>Pentapetalae</taxon>
        <taxon>rosids</taxon>
        <taxon>fabids</taxon>
        <taxon>Rosales</taxon>
        <taxon>Cannabaceae</taxon>
        <taxon>Trema</taxon>
    </lineage>
</organism>
<dbReference type="EMBL" id="JXTC01000196">
    <property type="protein sequence ID" value="PON82385.1"/>
    <property type="molecule type" value="Genomic_DNA"/>
</dbReference>
<keyword evidence="2" id="KW-1185">Reference proteome</keyword>
<dbReference type="InParanoid" id="A0A2P5EA03"/>
<sequence>MQSSLYIQFMLTGPIGFNLKWVVDRVNWIIYVIETQKLLKAQSLGPYGRAAGQLVWNKYLCLMKGKAQVSLYNFRYSD</sequence>